<feature type="transmembrane region" description="Helical" evidence="1">
    <location>
        <begin position="38"/>
        <end position="55"/>
    </location>
</feature>
<gene>
    <name evidence="2" type="ORF">AOY20_02210</name>
</gene>
<dbReference type="KEGG" id="aei:AOY20_02210"/>
<proteinExistence type="predicted"/>
<evidence type="ECO:0000313" key="2">
    <source>
        <dbReference type="EMBL" id="ALH94446.1"/>
    </source>
</evidence>
<name>A0A0N9VYS9_9GAMM</name>
<dbReference type="EMBL" id="CP012808">
    <property type="protein sequence ID" value="ALH94446.1"/>
    <property type="molecule type" value="Genomic_DNA"/>
</dbReference>
<reference evidence="2 3" key="1">
    <citation type="journal article" date="2015" name="Int. J. Syst. Evol. Microbiol.">
        <title>Acinetobacter equi sp. nov. isolated from horse faeces.</title>
        <authorList>
            <person name="Poppel M.T."/>
            <person name="Skiebe E."/>
            <person name="Laue M."/>
            <person name="Bergmann H."/>
            <person name="Ebersberger I."/>
            <person name="Garn T."/>
            <person name="Fruth A."/>
            <person name="Baumgardt S."/>
            <person name="Busse H.J."/>
            <person name="Wilharm G."/>
        </authorList>
    </citation>
    <scope>NUCLEOTIDE SEQUENCE [LARGE SCALE GENOMIC DNA]</scope>
    <source>
        <strain evidence="2 3">114</strain>
    </source>
</reference>
<keyword evidence="3" id="KW-1185">Reference proteome</keyword>
<dbReference type="Proteomes" id="UP000064939">
    <property type="component" value="Chromosome"/>
</dbReference>
<evidence type="ECO:0000256" key="1">
    <source>
        <dbReference type="SAM" id="Phobius"/>
    </source>
</evidence>
<evidence type="ECO:0000313" key="3">
    <source>
        <dbReference type="Proteomes" id="UP000064939"/>
    </source>
</evidence>
<keyword evidence="1" id="KW-0812">Transmembrane</keyword>
<accession>A0A0N9VYS9</accession>
<feature type="transmembrane region" description="Helical" evidence="1">
    <location>
        <begin position="12"/>
        <end position="32"/>
    </location>
</feature>
<organism evidence="2 3">
    <name type="scientific">Acinetobacter equi</name>
    <dbReference type="NCBI Taxonomy" id="1324350"/>
    <lineage>
        <taxon>Bacteria</taxon>
        <taxon>Pseudomonadati</taxon>
        <taxon>Pseudomonadota</taxon>
        <taxon>Gammaproteobacteria</taxon>
        <taxon>Moraxellales</taxon>
        <taxon>Moraxellaceae</taxon>
        <taxon>Acinetobacter</taxon>
    </lineage>
</organism>
<sequence>MYTAHNSFTLKRSLLWIAFQFIFLVLISIILFNALAPIFFIFSFLVLVILFIFFNKKKKNYSLYQMEDCEWTLFYIDKNKVKTIYVDKFINHYLYIIVYVGEDQKESLIIWCDQLSMLKWKKLVVLTKIF</sequence>
<keyword evidence="1" id="KW-1133">Transmembrane helix</keyword>
<dbReference type="AlphaFoldDB" id="A0A0N9VYS9"/>
<keyword evidence="1" id="KW-0472">Membrane</keyword>
<protein>
    <submittedName>
        <fullName evidence="2">Uncharacterized protein</fullName>
    </submittedName>
</protein>